<dbReference type="PANTHER" id="PTHR31633">
    <property type="entry name" value="H/ACA RIBONUCLEOPROTEIN COMPLEX NON-CORE SUBUNIT NAF1"/>
    <property type="match status" value="1"/>
</dbReference>
<dbReference type="GO" id="GO:0005634">
    <property type="term" value="C:nucleus"/>
    <property type="evidence" value="ECO:0007669"/>
    <property type="project" value="UniProtKB-SubCell"/>
</dbReference>
<keyword evidence="4" id="KW-0690">Ribosome biogenesis</keyword>
<keyword evidence="7" id="KW-0694">RNA-binding</keyword>
<dbReference type="Proteomes" id="UP000494206">
    <property type="component" value="Unassembled WGS sequence"/>
</dbReference>
<proteinExistence type="inferred from homology"/>
<evidence type="ECO:0000256" key="7">
    <source>
        <dbReference type="ARBA" id="ARBA00022884"/>
    </source>
</evidence>
<sequence>MVNTSPNATHIEEKEIKEEPIGEDDIIIDRTPTVSETYVKPKIEEETQADVDAIKKQSISQIFDQIAENYTNLGNASEVRNAPSVKSYGCDTESEYEFSDDGSEFGDDFKKITSEALDSDDEFDKLVHYSSRLIKKIHQVEYSENGKKSRRGAKNAAKANIMNEYDNLPPIEKLTIKCDSSLIEFGYISKTVDCIVVIESTSNVILDFDSYLFDEKADVIGQIYDIFGQVKSPNYAVRFNTREEASLFPIGMKVYYAPNEEEFSKTPFKGLNLAAANRETLEKLNKKLDQDDAIQRVKEKKHIDGVDSDVEFSDDEAEKAFRTNLKLQEGRAQHGRGGGAGGNRKRDRRGGRVQFSDRRGNGQRGGRPDRPHPFAWQHPSSRNPQTQTVSSPAPVVAPTPAPAAPAPSASTNDNPYAEFGCYSGFSGRFGI</sequence>
<organism evidence="10 11">
    <name type="scientific">Caenorhabditis bovis</name>
    <dbReference type="NCBI Taxonomy" id="2654633"/>
    <lineage>
        <taxon>Eukaryota</taxon>
        <taxon>Metazoa</taxon>
        <taxon>Ecdysozoa</taxon>
        <taxon>Nematoda</taxon>
        <taxon>Chromadorea</taxon>
        <taxon>Rhabditida</taxon>
        <taxon>Rhabditina</taxon>
        <taxon>Rhabditomorpha</taxon>
        <taxon>Rhabditoidea</taxon>
        <taxon>Rhabditidae</taxon>
        <taxon>Peloderinae</taxon>
        <taxon>Caenorhabditis</taxon>
    </lineage>
</organism>
<dbReference type="GO" id="GO:0001522">
    <property type="term" value="P:pseudouridine synthesis"/>
    <property type="evidence" value="ECO:0007669"/>
    <property type="project" value="InterPro"/>
</dbReference>
<keyword evidence="8" id="KW-0539">Nucleus</keyword>
<feature type="region of interest" description="Disordered" evidence="9">
    <location>
        <begin position="323"/>
        <end position="419"/>
    </location>
</feature>
<feature type="compositionally biased region" description="Polar residues" evidence="9">
    <location>
        <begin position="378"/>
        <end position="387"/>
    </location>
</feature>
<dbReference type="InterPro" id="IPR038664">
    <property type="entry name" value="Gar1/Naf1_Cbf5-bd_sf"/>
</dbReference>
<reference evidence="10 11" key="1">
    <citation type="submission" date="2020-04" db="EMBL/GenBank/DDBJ databases">
        <authorList>
            <person name="Laetsch R D."/>
            <person name="Stevens L."/>
            <person name="Kumar S."/>
            <person name="Blaxter L. M."/>
        </authorList>
    </citation>
    <scope>NUCLEOTIDE SEQUENCE [LARGE SCALE GENOMIC DNA]</scope>
</reference>
<feature type="region of interest" description="Disordered" evidence="9">
    <location>
        <begin position="1"/>
        <end position="29"/>
    </location>
</feature>
<dbReference type="EMBL" id="CADEPM010000005">
    <property type="protein sequence ID" value="CAB3406240.1"/>
    <property type="molecule type" value="Genomic_DNA"/>
</dbReference>
<dbReference type="GO" id="GO:0003723">
    <property type="term" value="F:RNA binding"/>
    <property type="evidence" value="ECO:0007669"/>
    <property type="project" value="UniProtKB-KW"/>
</dbReference>
<dbReference type="Pfam" id="PF04410">
    <property type="entry name" value="Gar1"/>
    <property type="match status" value="1"/>
</dbReference>
<evidence type="ECO:0000256" key="4">
    <source>
        <dbReference type="ARBA" id="ARBA00022517"/>
    </source>
</evidence>
<evidence type="ECO:0000313" key="11">
    <source>
        <dbReference type="Proteomes" id="UP000494206"/>
    </source>
</evidence>
<dbReference type="Gene3D" id="2.40.10.230">
    <property type="entry name" value="Probable tRNA pseudouridine synthase domain"/>
    <property type="match status" value="1"/>
</dbReference>
<comment type="subcellular location">
    <subcellularLocation>
        <location evidence="1">Nucleus</location>
    </subcellularLocation>
</comment>
<feature type="compositionally biased region" description="Basic and acidic residues" evidence="9">
    <location>
        <begin position="355"/>
        <end position="372"/>
    </location>
</feature>
<evidence type="ECO:0000256" key="9">
    <source>
        <dbReference type="SAM" id="MobiDB-lite"/>
    </source>
</evidence>
<evidence type="ECO:0000256" key="5">
    <source>
        <dbReference type="ARBA" id="ARBA00022552"/>
    </source>
</evidence>
<evidence type="ECO:0000256" key="3">
    <source>
        <dbReference type="ARBA" id="ARBA00021438"/>
    </source>
</evidence>
<dbReference type="SUPFAM" id="SSF50447">
    <property type="entry name" value="Translation proteins"/>
    <property type="match status" value="1"/>
</dbReference>
<keyword evidence="5" id="KW-0698">rRNA processing</keyword>
<evidence type="ECO:0000313" key="10">
    <source>
        <dbReference type="EMBL" id="CAB3406240.1"/>
    </source>
</evidence>
<evidence type="ECO:0000256" key="8">
    <source>
        <dbReference type="ARBA" id="ARBA00023242"/>
    </source>
</evidence>
<dbReference type="GO" id="GO:0006364">
    <property type="term" value="P:rRNA processing"/>
    <property type="evidence" value="ECO:0007669"/>
    <property type="project" value="UniProtKB-KW"/>
</dbReference>
<gene>
    <name evidence="10" type="ORF">CBOVIS_LOCUS8339</name>
</gene>
<comment type="caution">
    <text evidence="10">The sequence shown here is derived from an EMBL/GenBank/DDBJ whole genome shotgun (WGS) entry which is preliminary data.</text>
</comment>
<evidence type="ECO:0000256" key="2">
    <source>
        <dbReference type="ARBA" id="ARBA00009801"/>
    </source>
</evidence>
<accession>A0A8S1F196</accession>
<keyword evidence="6" id="KW-0597">Phosphoprotein</keyword>
<dbReference type="InterPro" id="IPR007504">
    <property type="entry name" value="H/ACA_rnp_Gar1/Naf1"/>
</dbReference>
<evidence type="ECO:0000256" key="6">
    <source>
        <dbReference type="ARBA" id="ARBA00022553"/>
    </source>
</evidence>
<feature type="compositionally biased region" description="Pro residues" evidence="9">
    <location>
        <begin position="395"/>
        <end position="405"/>
    </location>
</feature>
<dbReference type="AlphaFoldDB" id="A0A8S1F196"/>
<dbReference type="InterPro" id="IPR009000">
    <property type="entry name" value="Transl_B-barrel_sf"/>
</dbReference>
<dbReference type="OrthoDB" id="21550at2759"/>
<comment type="similarity">
    <text evidence="2">Belongs to the NAF1 family.</text>
</comment>
<protein>
    <recommendedName>
        <fullName evidence="3">H/ACA ribonucleoprotein complex non-core subunit NAF1</fullName>
    </recommendedName>
</protein>
<evidence type="ECO:0000256" key="1">
    <source>
        <dbReference type="ARBA" id="ARBA00004123"/>
    </source>
</evidence>
<dbReference type="PANTHER" id="PTHR31633:SF1">
    <property type="entry name" value="H_ACA RIBONUCLEOPROTEIN COMPLEX NON-CORE SUBUNIT NAF1"/>
    <property type="match status" value="1"/>
</dbReference>
<dbReference type="InterPro" id="IPR040309">
    <property type="entry name" value="Naf1"/>
</dbReference>
<feature type="compositionally biased region" description="Basic and acidic residues" evidence="9">
    <location>
        <begin position="10"/>
        <end position="20"/>
    </location>
</feature>
<name>A0A8S1F196_9PELO</name>
<dbReference type="GO" id="GO:0005732">
    <property type="term" value="C:sno(s)RNA-containing ribonucleoprotein complex"/>
    <property type="evidence" value="ECO:0007669"/>
    <property type="project" value="InterPro"/>
</dbReference>
<dbReference type="GO" id="GO:0000493">
    <property type="term" value="P:box H/ACA snoRNP assembly"/>
    <property type="evidence" value="ECO:0007669"/>
    <property type="project" value="InterPro"/>
</dbReference>
<keyword evidence="11" id="KW-1185">Reference proteome</keyword>